<keyword evidence="2" id="KW-0418">Kinase</keyword>
<dbReference type="EMBL" id="CP028324">
    <property type="protein sequence ID" value="AVR96207.1"/>
    <property type="molecule type" value="Genomic_DNA"/>
</dbReference>
<dbReference type="PROSITE" id="PS50109">
    <property type="entry name" value="HIS_KIN"/>
    <property type="match status" value="1"/>
</dbReference>
<sequence length="1040" mass="111610">MRQRRRRCHSHRRGRRLAGTGEAALPRKRERAARRGRSVAGPRRAGYTPGLQGGEARMSSWRNALLLIMLAWEALVPRLAGAQDVPSFERRVWGRAEGAPQSAYGIAQDGDGLLWFATAAGLYRYDGARFTREDAVYGQPLQSSNVIAVVSTRAGIAVGYQFGGVSLFTHAGVRHYTGRDGLPAGSVGTLVVDRSGQLYAGTSTGLARLAPDGARWQVLPPIAATRPLFSWMGFDAGGTLWAVADTALYALPAGATRFRRIAGLRYDALPAIVRGSVVAYADGARLLRYSPTGVATPVRQALGIESEHILFEGPHATLWGWLKGGTTLLRAAADGTLHAARQFEGGDLPGRMVTRTLVDREDNLWVATLEGVERYRMHRLRTLALLPTAIEMHVGRGLGDDILVASGNNGPAWRATPDGLAALPGIVGVSASHRQGADSLWLGGTSGIYHVTPAGTAHWPLPPYITKSFGVQQIVTDRTGNVWIAIPRHGLFRFDAGSWTKLAPPPGPGDETPICMLAGASGRTWLGYTGGRVAELTPAGPRFVATGLAASMGNILSLLEHDGKLLIGGERGVAWLRADGVVRPLQPQHAPAFMGVSGMGIDRLGGLWLHGLDGLQHIAPADLRAFWAGATRALPWEVFDFEEGLRGQVMQIRPLPSLLVAADGKVYYATTSQVGWIDPAAVRRNVRPPTVLIEAVRVRGHAVPAVPGMVLPAGTTGIDIPFAATALSIPQRVRFRYRLAGVDAEWQVPQGERAARYTNLGPGDYRFEVTAANEDGVWNATGAELSFRIAPLAWQTYWFRAGAVVLLVLAGVALYRWRMAAVGRRAAEHAATRLAERERIARNLHDNLLQGVQGLILSCHAVLMRLPAGTPEQRALNDAMARADQMIGETRDEVMDLRQASSQHQLRARLARTVERFGGRLRDGVDVELRGDLDRLRLDVANEIAYVLQEAVANGAQHAGAARIRVVVEESSAGVTATVTDDGCGIPLDIASDGKPGHWGLAGMRERMARLGGTVAIEGRAGRGTTVTLTVPAQSAYPDG</sequence>
<dbReference type="InterPro" id="IPR003594">
    <property type="entry name" value="HATPase_dom"/>
</dbReference>
<dbReference type="GO" id="GO:0016020">
    <property type="term" value="C:membrane"/>
    <property type="evidence" value="ECO:0007669"/>
    <property type="project" value="InterPro"/>
</dbReference>
<keyword evidence="3" id="KW-0902">Two-component regulatory system</keyword>
<evidence type="ECO:0000256" key="5">
    <source>
        <dbReference type="SAM" id="Phobius"/>
    </source>
</evidence>
<evidence type="ECO:0000256" key="4">
    <source>
        <dbReference type="SAM" id="MobiDB-lite"/>
    </source>
</evidence>
<dbReference type="CDD" id="cd00146">
    <property type="entry name" value="PKD"/>
    <property type="match status" value="1"/>
</dbReference>
<evidence type="ECO:0000256" key="3">
    <source>
        <dbReference type="ARBA" id="ARBA00023012"/>
    </source>
</evidence>
<organism evidence="7 8">
    <name type="scientific">Pseudoduganella armeniaca</name>
    <dbReference type="NCBI Taxonomy" id="2072590"/>
    <lineage>
        <taxon>Bacteria</taxon>
        <taxon>Pseudomonadati</taxon>
        <taxon>Pseudomonadota</taxon>
        <taxon>Betaproteobacteria</taxon>
        <taxon>Burkholderiales</taxon>
        <taxon>Oxalobacteraceae</taxon>
        <taxon>Telluria group</taxon>
        <taxon>Pseudoduganella</taxon>
    </lineage>
</organism>
<keyword evidence="5" id="KW-0812">Transmembrane</keyword>
<feature type="compositionally biased region" description="Basic residues" evidence="4">
    <location>
        <begin position="26"/>
        <end position="37"/>
    </location>
</feature>
<dbReference type="GO" id="GO:0046983">
    <property type="term" value="F:protein dimerization activity"/>
    <property type="evidence" value="ECO:0007669"/>
    <property type="project" value="InterPro"/>
</dbReference>
<dbReference type="Pfam" id="PF07730">
    <property type="entry name" value="HisKA_3"/>
    <property type="match status" value="1"/>
</dbReference>
<dbReference type="AlphaFoldDB" id="A0A2R4C9B7"/>
<protein>
    <recommendedName>
        <fullName evidence="6">Histidine kinase domain-containing protein</fullName>
    </recommendedName>
</protein>
<keyword evidence="1" id="KW-0808">Transferase</keyword>
<dbReference type="SUPFAM" id="SSF63829">
    <property type="entry name" value="Calcium-dependent phosphotriesterase"/>
    <property type="match status" value="2"/>
</dbReference>
<dbReference type="InterPro" id="IPR013783">
    <property type="entry name" value="Ig-like_fold"/>
</dbReference>
<proteinExistence type="predicted"/>
<keyword evidence="5" id="KW-0472">Membrane</keyword>
<dbReference type="InterPro" id="IPR011712">
    <property type="entry name" value="Sig_transdc_His_kin_sub3_dim/P"/>
</dbReference>
<dbReference type="Gene3D" id="2.60.40.10">
    <property type="entry name" value="Immunoglobulins"/>
    <property type="match status" value="1"/>
</dbReference>
<dbReference type="InterPro" id="IPR036890">
    <property type="entry name" value="HATPase_C_sf"/>
</dbReference>
<dbReference type="SUPFAM" id="SSF55874">
    <property type="entry name" value="ATPase domain of HSP90 chaperone/DNA topoisomerase II/histidine kinase"/>
    <property type="match status" value="1"/>
</dbReference>
<dbReference type="OrthoDB" id="5384984at2"/>
<keyword evidence="8" id="KW-1185">Reference proteome</keyword>
<dbReference type="PANTHER" id="PTHR24421:SF62">
    <property type="entry name" value="SENSORY TRANSDUCTION HISTIDINE KINASE"/>
    <property type="match status" value="1"/>
</dbReference>
<dbReference type="Gene3D" id="2.130.10.10">
    <property type="entry name" value="YVTN repeat-like/Quinoprotein amine dehydrogenase"/>
    <property type="match status" value="3"/>
</dbReference>
<accession>A0A2R4C9B7</accession>
<evidence type="ECO:0000313" key="7">
    <source>
        <dbReference type="EMBL" id="AVR96207.1"/>
    </source>
</evidence>
<reference evidence="7 8" key="1">
    <citation type="submission" date="2018-03" db="EMBL/GenBank/DDBJ databases">
        <title>Massilia armeniaca sp. nov., isolated from desert soil.</title>
        <authorList>
            <person name="Huang H."/>
            <person name="Ren M."/>
        </authorList>
    </citation>
    <scope>NUCLEOTIDE SEQUENCE [LARGE SCALE GENOMIC DNA]</scope>
    <source>
        <strain evidence="7 8">ZMN-3</strain>
    </source>
</reference>
<dbReference type="SMART" id="SM00387">
    <property type="entry name" value="HATPase_c"/>
    <property type="match status" value="1"/>
</dbReference>
<dbReference type="Proteomes" id="UP000240505">
    <property type="component" value="Chromosome"/>
</dbReference>
<evidence type="ECO:0000256" key="1">
    <source>
        <dbReference type="ARBA" id="ARBA00022679"/>
    </source>
</evidence>
<evidence type="ECO:0000313" key="8">
    <source>
        <dbReference type="Proteomes" id="UP000240505"/>
    </source>
</evidence>
<dbReference type="GO" id="GO:0000155">
    <property type="term" value="F:phosphorelay sensor kinase activity"/>
    <property type="evidence" value="ECO:0007669"/>
    <property type="project" value="InterPro"/>
</dbReference>
<dbReference type="Gene3D" id="1.20.5.1930">
    <property type="match status" value="1"/>
</dbReference>
<feature type="transmembrane region" description="Helical" evidence="5">
    <location>
        <begin position="797"/>
        <end position="815"/>
    </location>
</feature>
<feature type="region of interest" description="Disordered" evidence="4">
    <location>
        <begin position="1"/>
        <end position="54"/>
    </location>
</feature>
<dbReference type="Pfam" id="PF02518">
    <property type="entry name" value="HATPase_c"/>
    <property type="match status" value="1"/>
</dbReference>
<dbReference type="KEGG" id="masz:C9I28_11150"/>
<keyword evidence="5" id="KW-1133">Transmembrane helix</keyword>
<dbReference type="InterPro" id="IPR015943">
    <property type="entry name" value="WD40/YVTN_repeat-like_dom_sf"/>
</dbReference>
<feature type="compositionally biased region" description="Basic residues" evidence="4">
    <location>
        <begin position="1"/>
        <end position="16"/>
    </location>
</feature>
<dbReference type="InterPro" id="IPR011123">
    <property type="entry name" value="Y_Y_Y"/>
</dbReference>
<evidence type="ECO:0000259" key="6">
    <source>
        <dbReference type="PROSITE" id="PS50109"/>
    </source>
</evidence>
<dbReference type="CDD" id="cd16917">
    <property type="entry name" value="HATPase_UhpB-NarQ-NarX-like"/>
    <property type="match status" value="1"/>
</dbReference>
<gene>
    <name evidence="7" type="ORF">C9I28_11150</name>
</gene>
<name>A0A2R4C9B7_9BURK</name>
<dbReference type="InterPro" id="IPR050482">
    <property type="entry name" value="Sensor_HK_TwoCompSys"/>
</dbReference>
<dbReference type="Gene3D" id="3.30.565.10">
    <property type="entry name" value="Histidine kinase-like ATPase, C-terminal domain"/>
    <property type="match status" value="1"/>
</dbReference>
<dbReference type="InterPro" id="IPR005467">
    <property type="entry name" value="His_kinase_dom"/>
</dbReference>
<dbReference type="Pfam" id="PF07495">
    <property type="entry name" value="Y_Y_Y"/>
    <property type="match status" value="1"/>
</dbReference>
<evidence type="ECO:0000256" key="2">
    <source>
        <dbReference type="ARBA" id="ARBA00022777"/>
    </source>
</evidence>
<dbReference type="PANTHER" id="PTHR24421">
    <property type="entry name" value="NITRATE/NITRITE SENSOR PROTEIN NARX-RELATED"/>
    <property type="match status" value="1"/>
</dbReference>
<feature type="domain" description="Histidine kinase" evidence="6">
    <location>
        <begin position="943"/>
        <end position="1035"/>
    </location>
</feature>